<dbReference type="InterPro" id="IPR003607">
    <property type="entry name" value="HD/PDEase_dom"/>
</dbReference>
<dbReference type="CDD" id="cd04900">
    <property type="entry name" value="ACT_UUR-like_1"/>
    <property type="match status" value="1"/>
</dbReference>
<evidence type="ECO:0000256" key="4">
    <source>
        <dbReference type="ARBA" id="ARBA00022801"/>
    </source>
</evidence>
<dbReference type="InterPro" id="IPR043519">
    <property type="entry name" value="NT_sf"/>
</dbReference>
<comment type="cofactor">
    <cofactor evidence="8">
        <name>Mg(2+)</name>
        <dbReference type="ChEBI" id="CHEBI:18420"/>
    </cofactor>
</comment>
<dbReference type="SUPFAM" id="SSF81593">
    <property type="entry name" value="Nucleotidyltransferase substrate binding subunit/domain"/>
    <property type="match status" value="1"/>
</dbReference>
<reference evidence="11 12" key="1">
    <citation type="journal article" date="2024" name="FEMS Microbiol. Lett.">
        <title>Xanthomonas protegens sp. nov., a novel rice seed-associated bacterium, provides in vivo protection against X. oryzae pv. oryzae, the bacterial leaf blight pathogen.</title>
        <authorList>
            <person name="Rana R."/>
            <person name="Sharma A."/>
            <person name="Madhavan V.N."/>
            <person name="Korpole S."/>
            <person name="Sonti R.V."/>
            <person name="Patel H.K."/>
            <person name="Patil P.B."/>
        </authorList>
    </citation>
    <scope>NUCLEOTIDE SEQUENCE [LARGE SCALE GENOMIC DNA]</scope>
    <source>
        <strain evidence="11 12">PPL118</strain>
    </source>
</reference>
<dbReference type="EC" id="2.7.7.59" evidence="8"/>
<dbReference type="RefSeq" id="WP_342072420.1">
    <property type="nucleotide sequence ID" value="NZ_JAQJCQ010000001.1"/>
</dbReference>
<protein>
    <recommendedName>
        <fullName evidence="8">Bifunctional uridylyltransferase/uridylyl-removing enzyme</fullName>
        <shortName evidence="8">UTase/UR</shortName>
    </recommendedName>
    <alternativeName>
        <fullName evidence="8">Bifunctional [protein-PII] modification enzyme</fullName>
    </alternativeName>
    <alternativeName>
        <fullName evidence="8">Bifunctional nitrogen sensor protein</fullName>
    </alternativeName>
    <domain>
        <recommendedName>
            <fullName evidence="8">[Protein-PII] uridylyltransferase</fullName>
            <shortName evidence="8">PII uridylyltransferase</shortName>
            <shortName evidence="8">UTase</shortName>
            <ecNumber evidence="8">2.7.7.59</ecNumber>
        </recommendedName>
    </domain>
    <domain>
        <recommendedName>
            <fullName evidence="8">[Protein-PII]-UMP uridylyl-removing enzyme</fullName>
            <shortName evidence="8">UR</shortName>
            <ecNumber evidence="8">3.1.4.-</ecNumber>
        </recommendedName>
    </domain>
</protein>
<comment type="similarity">
    <text evidence="8">Belongs to the GlnD family.</text>
</comment>
<evidence type="ECO:0000256" key="3">
    <source>
        <dbReference type="ARBA" id="ARBA00022737"/>
    </source>
</evidence>
<feature type="domain" description="ACT" evidence="9">
    <location>
        <begin position="788"/>
        <end position="866"/>
    </location>
</feature>
<comment type="catalytic activity">
    <reaction evidence="8">
        <text>[protein-PII]-uridylyl-L-tyrosine + H2O = [protein-PII]-L-tyrosine + UMP + H(+)</text>
        <dbReference type="Rhea" id="RHEA:48600"/>
        <dbReference type="Rhea" id="RHEA-COMP:12147"/>
        <dbReference type="Rhea" id="RHEA-COMP:12148"/>
        <dbReference type="ChEBI" id="CHEBI:15377"/>
        <dbReference type="ChEBI" id="CHEBI:15378"/>
        <dbReference type="ChEBI" id="CHEBI:46858"/>
        <dbReference type="ChEBI" id="CHEBI:57865"/>
        <dbReference type="ChEBI" id="CHEBI:90602"/>
    </reaction>
</comment>
<comment type="catalytic activity">
    <reaction evidence="8">
        <text>[protein-PII]-L-tyrosine + UTP = [protein-PII]-uridylyl-L-tyrosine + diphosphate</text>
        <dbReference type="Rhea" id="RHEA:13673"/>
        <dbReference type="Rhea" id="RHEA-COMP:12147"/>
        <dbReference type="Rhea" id="RHEA-COMP:12148"/>
        <dbReference type="ChEBI" id="CHEBI:33019"/>
        <dbReference type="ChEBI" id="CHEBI:46398"/>
        <dbReference type="ChEBI" id="CHEBI:46858"/>
        <dbReference type="ChEBI" id="CHEBI:90602"/>
        <dbReference type="EC" id="2.7.7.59"/>
    </reaction>
</comment>
<dbReference type="Gene3D" id="1.10.3090.10">
    <property type="entry name" value="cca-adding enzyme, domain 2"/>
    <property type="match status" value="1"/>
</dbReference>
<keyword evidence="3" id="KW-0677">Repeat</keyword>
<evidence type="ECO:0000256" key="5">
    <source>
        <dbReference type="ARBA" id="ARBA00022842"/>
    </source>
</evidence>
<dbReference type="SUPFAM" id="SSF109604">
    <property type="entry name" value="HD-domain/PDEase-like"/>
    <property type="match status" value="1"/>
</dbReference>
<keyword evidence="5 8" id="KW-0460">Magnesium</keyword>
<dbReference type="PANTHER" id="PTHR47320">
    <property type="entry name" value="BIFUNCTIONAL URIDYLYLTRANSFERASE/URIDYLYL-REMOVING ENZYME"/>
    <property type="match status" value="1"/>
</dbReference>
<accession>A0ABU9L6L6</accession>
<dbReference type="EC" id="3.1.4.-" evidence="8"/>
<proteinExistence type="inferred from homology"/>
<dbReference type="PIRSF" id="PIRSF006288">
    <property type="entry name" value="PII_uridyltransf"/>
    <property type="match status" value="1"/>
</dbReference>
<dbReference type="Gene3D" id="3.30.70.260">
    <property type="match status" value="1"/>
</dbReference>
<dbReference type="Proteomes" id="UP001486626">
    <property type="component" value="Unassembled WGS sequence"/>
</dbReference>
<dbReference type="Pfam" id="PF01842">
    <property type="entry name" value="ACT"/>
    <property type="match status" value="1"/>
</dbReference>
<keyword evidence="2 8" id="KW-0548">Nucleotidyltransferase</keyword>
<keyword evidence="6 8" id="KW-0511">Multifunctional enzyme</keyword>
<comment type="function">
    <text evidence="8">Modifies, by uridylylation and deuridylylation, the PII regulatory proteins (GlnB and homologs), in response to the nitrogen status of the cell that GlnD senses through the glutamine level. Under low glutamine levels, catalyzes the conversion of the PII proteins and UTP to PII-UMP and PPi, while under higher glutamine levels, GlnD hydrolyzes PII-UMP to PII and UMP (deuridylylation). Thus, controls uridylylation state and activity of the PII proteins, and plays an important role in the regulation of nitrogen metabolism.</text>
</comment>
<feature type="domain" description="HD" evidence="10">
    <location>
        <begin position="440"/>
        <end position="562"/>
    </location>
</feature>
<dbReference type="EMBL" id="JAQJCQ010000001">
    <property type="protein sequence ID" value="MEL4890295.1"/>
    <property type="molecule type" value="Genomic_DNA"/>
</dbReference>
<dbReference type="PROSITE" id="PS51831">
    <property type="entry name" value="HD"/>
    <property type="match status" value="1"/>
</dbReference>
<dbReference type="PROSITE" id="PS51671">
    <property type="entry name" value="ACT"/>
    <property type="match status" value="2"/>
</dbReference>
<dbReference type="NCBIfam" id="NF003347">
    <property type="entry name" value="PRK04374.1"/>
    <property type="match status" value="1"/>
</dbReference>
<evidence type="ECO:0000259" key="9">
    <source>
        <dbReference type="PROSITE" id="PS51671"/>
    </source>
</evidence>
<evidence type="ECO:0000256" key="8">
    <source>
        <dbReference type="HAMAP-Rule" id="MF_00277"/>
    </source>
</evidence>
<dbReference type="InterPro" id="IPR006674">
    <property type="entry name" value="HD_domain"/>
</dbReference>
<evidence type="ECO:0000256" key="6">
    <source>
        <dbReference type="ARBA" id="ARBA00023268"/>
    </source>
</evidence>
<keyword evidence="4 8" id="KW-0378">Hydrolase</keyword>
<evidence type="ECO:0000256" key="7">
    <source>
        <dbReference type="ARBA" id="ARBA00047968"/>
    </source>
</evidence>
<evidence type="ECO:0000256" key="2">
    <source>
        <dbReference type="ARBA" id="ARBA00022695"/>
    </source>
</evidence>
<dbReference type="SUPFAM" id="SSF81301">
    <property type="entry name" value="Nucleotidyltransferase"/>
    <property type="match status" value="1"/>
</dbReference>
<dbReference type="GO" id="GO:0016779">
    <property type="term" value="F:nucleotidyltransferase activity"/>
    <property type="evidence" value="ECO:0007669"/>
    <property type="project" value="UniProtKB-KW"/>
</dbReference>
<evidence type="ECO:0000313" key="12">
    <source>
        <dbReference type="Proteomes" id="UP001486626"/>
    </source>
</evidence>
<dbReference type="HAMAP" id="MF_00277">
    <property type="entry name" value="PII_uridylyl_transf"/>
    <property type="match status" value="1"/>
</dbReference>
<keyword evidence="1 8" id="KW-0808">Transferase</keyword>
<dbReference type="InterPro" id="IPR002912">
    <property type="entry name" value="ACT_dom"/>
</dbReference>
<dbReference type="Pfam" id="PF08335">
    <property type="entry name" value="GlnD_UR_UTase"/>
    <property type="match status" value="1"/>
</dbReference>
<dbReference type="InterPro" id="IPR045865">
    <property type="entry name" value="ACT-like_dom_sf"/>
</dbReference>
<dbReference type="PANTHER" id="PTHR47320:SF1">
    <property type="entry name" value="BIFUNCTIONAL URIDYLYLTRANSFERASE_URIDYLYL-REMOVING ENZYME"/>
    <property type="match status" value="1"/>
</dbReference>
<dbReference type="Pfam" id="PF01909">
    <property type="entry name" value="NTP_transf_2"/>
    <property type="match status" value="1"/>
</dbReference>
<feature type="region of interest" description="Uridylyltransferase" evidence="8">
    <location>
        <begin position="1"/>
        <end position="322"/>
    </location>
</feature>
<organism evidence="11 12">
    <name type="scientific">Xanthomonas protegens</name>
    <dbReference type="NCBI Taxonomy" id="3380705"/>
    <lineage>
        <taxon>Bacteria</taxon>
        <taxon>Pseudomonadati</taxon>
        <taxon>Pseudomonadota</taxon>
        <taxon>Gammaproteobacteria</taxon>
        <taxon>Lysobacterales</taxon>
        <taxon>Lysobacteraceae</taxon>
        <taxon>Xanthomonas</taxon>
    </lineage>
</organism>
<comment type="domain">
    <text evidence="8">Has four distinct domains: an N-terminal nucleotidyltransferase (NT) domain responsible for UTase activity, a central HD domain that encodes UR activity, and two C-terminal ACT domains that seem to have a role in glutamine sensing.</text>
</comment>
<name>A0ABU9L6L6_9XANT</name>
<dbReference type="InterPro" id="IPR010043">
    <property type="entry name" value="UTase/UR"/>
</dbReference>
<dbReference type="CDD" id="cd00077">
    <property type="entry name" value="HDc"/>
    <property type="match status" value="1"/>
</dbReference>
<evidence type="ECO:0000313" key="11">
    <source>
        <dbReference type="EMBL" id="MEL4890295.1"/>
    </source>
</evidence>
<dbReference type="NCBIfam" id="TIGR01693">
    <property type="entry name" value="UTase_glnD"/>
    <property type="match status" value="1"/>
</dbReference>
<dbReference type="InterPro" id="IPR002934">
    <property type="entry name" value="Polymerase_NTP_transf_dom"/>
</dbReference>
<evidence type="ECO:0000259" key="10">
    <source>
        <dbReference type="PROSITE" id="PS51831"/>
    </source>
</evidence>
<dbReference type="InterPro" id="IPR013546">
    <property type="entry name" value="PII_UdlTrfase/GS_AdlTrfase"/>
</dbReference>
<comment type="catalytic activity">
    <reaction evidence="7">
        <text>guanosine 3',5'-bis(diphosphate) + H2O = GDP + diphosphate + H(+)</text>
        <dbReference type="Rhea" id="RHEA:14253"/>
        <dbReference type="ChEBI" id="CHEBI:15377"/>
        <dbReference type="ChEBI" id="CHEBI:15378"/>
        <dbReference type="ChEBI" id="CHEBI:33019"/>
        <dbReference type="ChEBI" id="CHEBI:58189"/>
        <dbReference type="ChEBI" id="CHEBI:77828"/>
        <dbReference type="EC" id="3.1.7.2"/>
    </reaction>
</comment>
<feature type="region of interest" description="Uridylyl-removing" evidence="8">
    <location>
        <begin position="323"/>
        <end position="681"/>
    </location>
</feature>
<comment type="activity regulation">
    <text evidence="8">Uridylyltransferase (UTase) activity is inhibited by glutamine, while glutamine activates uridylyl-removing (UR) activity.</text>
</comment>
<dbReference type="CDD" id="cd04899">
    <property type="entry name" value="ACT_ACR-UUR-like_2"/>
    <property type="match status" value="1"/>
</dbReference>
<dbReference type="SUPFAM" id="SSF55021">
    <property type="entry name" value="ACT-like"/>
    <property type="match status" value="2"/>
</dbReference>
<keyword evidence="12" id="KW-1185">Reference proteome</keyword>
<sequence length="866" mass="96376">MPAAGVDDAGWAAAVRQLLAQTDARLSKRFDQGDDIDRLLALRARALDQLIRHAWSRCVPREAGLALFAVGGYGRGELFPRSDIDLLVFGDLDPAYEPALARLFPLLWDAGVPVSHAVRSAAQCTAACADQTVLTALIEARPLQADAAAKAALAAAIAPQRVWPPREFFMAKREELQARHQRFGDTADNLEPDIKDGPGGLRDLHTLGWMALRAFGVRDLEPLIGLGHVGGDEAAALRRERRELARLRYGLHLVANRPEERLRFDYQKTLAQRLGFSDDVESLGVEKMMQRFYRSAAIVRRLSDRLLQRFEEQFDGEAQPQPLDGGFSLRRGYLAADDEHWPQADPVQVFALFATWAAHGEIRGLHSLTARALAEALPHLPAYASASPTARERFLALLRGPRAVQTLTRMARLGVLGQWIPAFAQVSGRMQFDLFHVYTVDQHTLMVLKNMAVFANARADERFSIAHEVWPRLRKPELLLLAGLFHDIAKGRGGDHSELGAVDARAFCAAHALSAADTELVAWLVEQHLRMSVTAQKQDIADPEVIHRFASLVGDRERLDYLYLLTCADIAGTSPKLWNAWKDRLLADLYFAARRALREGLEHPLPVAERLQEAREATRALMHIQGHDDAIIDRQFAGMPDESFLRFRPEQLAWQATSLMEVELGGTLVKVRPVTPDDAALEVFVYSPDRDGLFAAIVMTLDRLGYGIHRARVLDAPHGAIFDTFEVMPADAFASGDIAQLQAGLREALAGDLARLRPARRVVPRQLRHFRFAPRIEFRESLDGRLTRLSLVAPDRPGLLSDVAQVLRRQHLRVHDARIATFGERAEDLFHITDEHNLPLPDAARQALQAALQACLDPDTPPGDPR</sequence>
<dbReference type="Pfam" id="PF01966">
    <property type="entry name" value="HD"/>
    <property type="match status" value="1"/>
</dbReference>
<dbReference type="SMART" id="SM00471">
    <property type="entry name" value="HDc"/>
    <property type="match status" value="1"/>
</dbReference>
<evidence type="ECO:0000256" key="1">
    <source>
        <dbReference type="ARBA" id="ARBA00022679"/>
    </source>
</evidence>
<comment type="caution">
    <text evidence="11">The sequence shown here is derived from an EMBL/GenBank/DDBJ whole genome shotgun (WGS) entry which is preliminary data.</text>
</comment>
<gene>
    <name evidence="8" type="primary">glnD</name>
    <name evidence="11" type="ORF">PIQ37_02605</name>
</gene>
<feature type="domain" description="ACT" evidence="9">
    <location>
        <begin position="682"/>
        <end position="761"/>
    </location>
</feature>